<dbReference type="SUPFAM" id="SSF53098">
    <property type="entry name" value="Ribonuclease H-like"/>
    <property type="match status" value="1"/>
</dbReference>
<name>A0A3D9BIV4_9FLAO</name>
<dbReference type="AlphaFoldDB" id="A0A3D9BIV4"/>
<dbReference type="PANTHER" id="PTHR46889:SF4">
    <property type="entry name" value="TRANSPOSASE INSO FOR INSERTION SEQUENCE ELEMENT IS911B-RELATED"/>
    <property type="match status" value="1"/>
</dbReference>
<dbReference type="EMBL" id="QNVS01000044">
    <property type="protein sequence ID" value="REC53449.1"/>
    <property type="molecule type" value="Genomic_DNA"/>
</dbReference>
<dbReference type="Proteomes" id="UP000256512">
    <property type="component" value="Unassembled WGS sequence"/>
</dbReference>
<comment type="caution">
    <text evidence="2">The sequence shown here is derived from an EMBL/GenBank/DDBJ whole genome shotgun (WGS) entry which is preliminary data.</text>
</comment>
<organism evidence="2 3">
    <name type="scientific">Chryseobacterium piscium</name>
    <dbReference type="NCBI Taxonomy" id="333702"/>
    <lineage>
        <taxon>Bacteria</taxon>
        <taxon>Pseudomonadati</taxon>
        <taxon>Bacteroidota</taxon>
        <taxon>Flavobacteriia</taxon>
        <taxon>Flavobacteriales</taxon>
        <taxon>Weeksellaceae</taxon>
        <taxon>Chryseobacterium group</taxon>
        <taxon>Chryseobacterium</taxon>
    </lineage>
</organism>
<keyword evidence="3" id="KW-1185">Reference proteome</keyword>
<gene>
    <name evidence="2" type="ORF">DRF62_13430</name>
</gene>
<feature type="domain" description="Integrase catalytic" evidence="1">
    <location>
        <begin position="1"/>
        <end position="101"/>
    </location>
</feature>
<evidence type="ECO:0000313" key="3">
    <source>
        <dbReference type="Proteomes" id="UP000256512"/>
    </source>
</evidence>
<dbReference type="Gene3D" id="3.30.420.10">
    <property type="entry name" value="Ribonuclease H-like superfamily/Ribonuclease H"/>
    <property type="match status" value="1"/>
</dbReference>
<reference evidence="2 3" key="1">
    <citation type="journal article" date="2006" name="Int. J. Syst. Evol. Microbiol.">
        <title>Chryseobacterium piscium sp. nov., isolated from fish of the South Atlantic Ocean off South Africa.</title>
        <authorList>
            <person name="de Beer H."/>
            <person name="Hugo C.J."/>
            <person name="Jooste P.J."/>
            <person name="Vancanneyt M."/>
            <person name="Coenye T."/>
            <person name="Vandamme P."/>
        </authorList>
    </citation>
    <scope>NUCLEOTIDE SEQUENCE [LARGE SCALE GENOMIC DNA]</scope>
    <source>
        <strain evidence="2 3">CCUG 51923</strain>
    </source>
</reference>
<dbReference type="GO" id="GO:0003676">
    <property type="term" value="F:nucleic acid binding"/>
    <property type="evidence" value="ECO:0007669"/>
    <property type="project" value="InterPro"/>
</dbReference>
<accession>A0A3D9BIV4</accession>
<protein>
    <recommendedName>
        <fullName evidence="1">Integrase catalytic domain-containing protein</fullName>
    </recommendedName>
</protein>
<dbReference type="GO" id="GO:0015074">
    <property type="term" value="P:DNA integration"/>
    <property type="evidence" value="ECO:0007669"/>
    <property type="project" value="InterPro"/>
</dbReference>
<evidence type="ECO:0000313" key="2">
    <source>
        <dbReference type="EMBL" id="REC53449.1"/>
    </source>
</evidence>
<dbReference type="InterPro" id="IPR001584">
    <property type="entry name" value="Integrase_cat-core"/>
</dbReference>
<dbReference type="InterPro" id="IPR050900">
    <property type="entry name" value="Transposase_IS3/IS150/IS904"/>
</dbReference>
<dbReference type="InterPro" id="IPR036397">
    <property type="entry name" value="RNaseH_sf"/>
</dbReference>
<sequence>MNFHSDRGAQYASKKFANTVEFYGVTRSMSHKGNCWDNAVAESFFKSLKTKLIYGNKLITKEKIERERERIVNIINGTAERAFDNALINGIAAVKIALSKSKKDGSKREHAAALANLPEIASQIWQKLVIKKI</sequence>
<dbReference type="PANTHER" id="PTHR46889">
    <property type="entry name" value="TRANSPOSASE INSF FOR INSERTION SEQUENCE IS3B-RELATED"/>
    <property type="match status" value="1"/>
</dbReference>
<proteinExistence type="predicted"/>
<evidence type="ECO:0000259" key="1">
    <source>
        <dbReference type="PROSITE" id="PS50994"/>
    </source>
</evidence>
<dbReference type="PROSITE" id="PS50994">
    <property type="entry name" value="INTEGRASE"/>
    <property type="match status" value="1"/>
</dbReference>
<dbReference type="InterPro" id="IPR012337">
    <property type="entry name" value="RNaseH-like_sf"/>
</dbReference>